<dbReference type="EMBL" id="JACGWJ010000023">
    <property type="protein sequence ID" value="KAL0326105.1"/>
    <property type="molecule type" value="Genomic_DNA"/>
</dbReference>
<feature type="repeat" description="PPR" evidence="2">
    <location>
        <begin position="128"/>
        <end position="162"/>
    </location>
</feature>
<sequence length="482" mass="52996">MGAKAGSVLGNLLGSAAISVTGQRPDSPLSTKALTTIILNHVRLGRLAKAVSILFSSAVPFPFSVYAHLFRICASNKAIVEARKLESHLVTFTPNPPVFLLNRAIESYGKCNCLEDARELFDEMPTRDGGSWNAMITAYSRNGRAEDALGLFSKMNAEGVFASEVTFASVLGSCGDVLELWLSRQVHSLVLKYGFVGNVILESSLVDVYGKCGLMSDARRMFDGIESPNDVSWNVIVRRYLEAGDGNEAVNMFSKMIRMKARPMSFTVSNAILACLSFGGFKEGIQIHGFGIKVNVEEDEVVSSTLISMYAKCGDLESARRIFDFPYSKNLISYTCMVSAYALSGRMTEARELFDEMPERTVISWNVMLAAIPDLELGKQVHGYAYRHGFYSNLFVGNALLDIYARHGLSEEAMVIFWKMLGETKPSKFTFGTLLAACANIFALALGKQIHAFMIRNGYDIDIVISGALVDMYQNVAVLYMP</sequence>
<reference evidence="3" key="1">
    <citation type="submission" date="2020-06" db="EMBL/GenBank/DDBJ databases">
        <authorList>
            <person name="Li T."/>
            <person name="Hu X."/>
            <person name="Zhang T."/>
            <person name="Song X."/>
            <person name="Zhang H."/>
            <person name="Dai N."/>
            <person name="Sheng W."/>
            <person name="Hou X."/>
            <person name="Wei L."/>
        </authorList>
    </citation>
    <scope>NUCLEOTIDE SEQUENCE</scope>
    <source>
        <strain evidence="3">G02</strain>
        <tissue evidence="3">Leaf</tissue>
    </source>
</reference>
<keyword evidence="1" id="KW-0677">Repeat</keyword>
<dbReference type="GO" id="GO:0003723">
    <property type="term" value="F:RNA binding"/>
    <property type="evidence" value="ECO:0007669"/>
    <property type="project" value="InterPro"/>
</dbReference>
<evidence type="ECO:0000256" key="1">
    <source>
        <dbReference type="ARBA" id="ARBA00022737"/>
    </source>
</evidence>
<dbReference type="AlphaFoldDB" id="A0AAW2M3I0"/>
<protein>
    <submittedName>
        <fullName evidence="3">Pentatricopeptide repeat-containing protein</fullName>
    </submittedName>
</protein>
<comment type="caution">
    <text evidence="3">The sequence shown here is derived from an EMBL/GenBank/DDBJ whole genome shotgun (WGS) entry which is preliminary data.</text>
</comment>
<dbReference type="Gene3D" id="1.25.40.10">
    <property type="entry name" value="Tetratricopeptide repeat domain"/>
    <property type="match status" value="4"/>
</dbReference>
<feature type="repeat" description="PPR" evidence="2">
    <location>
        <begin position="330"/>
        <end position="364"/>
    </location>
</feature>
<gene>
    <name evidence="3" type="ORF">Sradi_5179800</name>
</gene>
<reference evidence="3" key="2">
    <citation type="journal article" date="2024" name="Plant">
        <title>Genomic evolution and insights into agronomic trait innovations of Sesamum species.</title>
        <authorList>
            <person name="Miao H."/>
            <person name="Wang L."/>
            <person name="Qu L."/>
            <person name="Liu H."/>
            <person name="Sun Y."/>
            <person name="Le M."/>
            <person name="Wang Q."/>
            <person name="Wei S."/>
            <person name="Zheng Y."/>
            <person name="Lin W."/>
            <person name="Duan Y."/>
            <person name="Cao H."/>
            <person name="Xiong S."/>
            <person name="Wang X."/>
            <person name="Wei L."/>
            <person name="Li C."/>
            <person name="Ma Q."/>
            <person name="Ju M."/>
            <person name="Zhao R."/>
            <person name="Li G."/>
            <person name="Mu C."/>
            <person name="Tian Q."/>
            <person name="Mei H."/>
            <person name="Zhang T."/>
            <person name="Gao T."/>
            <person name="Zhang H."/>
        </authorList>
    </citation>
    <scope>NUCLEOTIDE SEQUENCE</scope>
    <source>
        <strain evidence="3">G02</strain>
    </source>
</reference>
<name>A0AAW2M3I0_SESRA</name>
<accession>A0AAW2M3I0</accession>
<dbReference type="PROSITE" id="PS51375">
    <property type="entry name" value="PPR"/>
    <property type="match status" value="3"/>
</dbReference>
<feature type="repeat" description="PPR" evidence="2">
    <location>
        <begin position="229"/>
        <end position="263"/>
    </location>
</feature>
<dbReference type="Pfam" id="PF01535">
    <property type="entry name" value="PPR"/>
    <property type="match status" value="6"/>
</dbReference>
<dbReference type="PANTHER" id="PTHR47926">
    <property type="entry name" value="PENTATRICOPEPTIDE REPEAT-CONTAINING PROTEIN"/>
    <property type="match status" value="1"/>
</dbReference>
<dbReference type="FunFam" id="1.25.40.10:FF:000425">
    <property type="entry name" value="Pentatricopeptide repeat-containing protein At3g26540"/>
    <property type="match status" value="1"/>
</dbReference>
<evidence type="ECO:0000256" key="2">
    <source>
        <dbReference type="PROSITE-ProRule" id="PRU00708"/>
    </source>
</evidence>
<dbReference type="NCBIfam" id="TIGR00756">
    <property type="entry name" value="PPR"/>
    <property type="match status" value="4"/>
</dbReference>
<dbReference type="PANTHER" id="PTHR47926:SF533">
    <property type="entry name" value="DYW DOMAIN-CONTAINING PROTEIN"/>
    <property type="match status" value="1"/>
</dbReference>
<dbReference type="Pfam" id="PF13041">
    <property type="entry name" value="PPR_2"/>
    <property type="match status" value="1"/>
</dbReference>
<organism evidence="3">
    <name type="scientific">Sesamum radiatum</name>
    <name type="common">Black benniseed</name>
    <dbReference type="NCBI Taxonomy" id="300843"/>
    <lineage>
        <taxon>Eukaryota</taxon>
        <taxon>Viridiplantae</taxon>
        <taxon>Streptophyta</taxon>
        <taxon>Embryophyta</taxon>
        <taxon>Tracheophyta</taxon>
        <taxon>Spermatophyta</taxon>
        <taxon>Magnoliopsida</taxon>
        <taxon>eudicotyledons</taxon>
        <taxon>Gunneridae</taxon>
        <taxon>Pentapetalae</taxon>
        <taxon>asterids</taxon>
        <taxon>lamiids</taxon>
        <taxon>Lamiales</taxon>
        <taxon>Pedaliaceae</taxon>
        <taxon>Sesamum</taxon>
    </lineage>
</organism>
<evidence type="ECO:0000313" key="3">
    <source>
        <dbReference type="EMBL" id="KAL0326105.1"/>
    </source>
</evidence>
<dbReference type="InterPro" id="IPR011990">
    <property type="entry name" value="TPR-like_helical_dom_sf"/>
</dbReference>
<dbReference type="InterPro" id="IPR046960">
    <property type="entry name" value="PPR_At4g14850-like_plant"/>
</dbReference>
<proteinExistence type="predicted"/>
<dbReference type="GO" id="GO:0009451">
    <property type="term" value="P:RNA modification"/>
    <property type="evidence" value="ECO:0007669"/>
    <property type="project" value="InterPro"/>
</dbReference>
<dbReference type="InterPro" id="IPR002885">
    <property type="entry name" value="PPR_rpt"/>
</dbReference>